<reference evidence="2 3" key="1">
    <citation type="journal article" date="2016" name="Nat. Commun.">
        <title>Thousands of microbial genomes shed light on interconnected biogeochemical processes in an aquifer system.</title>
        <authorList>
            <person name="Anantharaman K."/>
            <person name="Brown C.T."/>
            <person name="Hug L.A."/>
            <person name="Sharon I."/>
            <person name="Castelle C.J."/>
            <person name="Probst A.J."/>
            <person name="Thomas B.C."/>
            <person name="Singh A."/>
            <person name="Wilkins M.J."/>
            <person name="Karaoz U."/>
            <person name="Brodie E.L."/>
            <person name="Williams K.H."/>
            <person name="Hubbard S.S."/>
            <person name="Banfield J.F."/>
        </authorList>
    </citation>
    <scope>NUCLEOTIDE SEQUENCE [LARGE SCALE GENOMIC DNA]</scope>
</reference>
<dbReference type="InterPro" id="IPR011044">
    <property type="entry name" value="Quino_amine_DH_bsu"/>
</dbReference>
<evidence type="ECO:0000256" key="1">
    <source>
        <dbReference type="SAM" id="Phobius"/>
    </source>
</evidence>
<sequence>MFCYRHQFLKVWCRGKSAAGFSTLEIMIALAIVVLSVSAVILVSFGSQFMGVDAQTNDEAIYKAEAKLEQVRSLSRSSFAAVRSDGPVPDGMYSLSTEVTDISPCAKYATVRVNWQNDIRPLETALHTKLTSPADAHALAGDCAAEPPEAGWTDPDTLGSADLVPSGSQATGLDVVGEYAYVTAVHATAASPDFFVFDLSDPADPQLVGSVNTGKGLNAVDVAGSYAFVAHNATNTQLQVIDISNPAAPSLIASASRTLPGVGASYPEGQIIYYYDNHVFIGTYETAGNEFHAYDVSNALNPQHRGSFSVNHNVHDIVVRGPYAYLALSSTSDSAEELLVLNVNNPSAITEVGSYNPPGTHCYATALYALGTRLFLGMGKMYSQCDAALPDFYVLDISLPFLPTLLGSADLDLGNNNFVSGIIVSGNLAFLSLSQQTAGFQVWAVADPTTPQNLSTLNYAEKAVGLDFENDYIFTANESNNALRVIYDNP</sequence>
<gene>
    <name evidence="2" type="ORF">A3K06_03875</name>
</gene>
<evidence type="ECO:0008006" key="4">
    <source>
        <dbReference type="Google" id="ProtNLM"/>
    </source>
</evidence>
<dbReference type="InterPro" id="IPR013211">
    <property type="entry name" value="LVIVD"/>
</dbReference>
<keyword evidence="1" id="KW-0472">Membrane</keyword>
<keyword evidence="1" id="KW-0812">Transmembrane</keyword>
<dbReference type="SUPFAM" id="SSF50969">
    <property type="entry name" value="YVTN repeat-like/Quinoprotein amine dehydrogenase"/>
    <property type="match status" value="1"/>
</dbReference>
<comment type="caution">
    <text evidence="2">The sequence shown here is derived from an EMBL/GenBank/DDBJ whole genome shotgun (WGS) entry which is preliminary data.</text>
</comment>
<keyword evidence="1" id="KW-1133">Transmembrane helix</keyword>
<dbReference type="Proteomes" id="UP000176547">
    <property type="component" value="Unassembled WGS sequence"/>
</dbReference>
<dbReference type="Pfam" id="PF08309">
    <property type="entry name" value="LVIVD"/>
    <property type="match status" value="3"/>
</dbReference>
<dbReference type="AlphaFoldDB" id="A0A1F5NFE4"/>
<evidence type="ECO:0000313" key="3">
    <source>
        <dbReference type="Proteomes" id="UP000176547"/>
    </source>
</evidence>
<proteinExistence type="predicted"/>
<feature type="transmembrane region" description="Helical" evidence="1">
    <location>
        <begin position="21"/>
        <end position="45"/>
    </location>
</feature>
<evidence type="ECO:0000313" key="2">
    <source>
        <dbReference type="EMBL" id="OGE76274.1"/>
    </source>
</evidence>
<organism evidence="2 3">
    <name type="scientific">Candidatus Doudnabacteria bacterium RIFCSPHIGHO2_01_52_17</name>
    <dbReference type="NCBI Taxonomy" id="1817820"/>
    <lineage>
        <taxon>Bacteria</taxon>
        <taxon>Candidatus Doudnaibacteriota</taxon>
    </lineage>
</organism>
<accession>A0A1F5NFE4</accession>
<dbReference type="PROSITE" id="PS00409">
    <property type="entry name" value="PROKAR_NTER_METHYL"/>
    <property type="match status" value="1"/>
</dbReference>
<name>A0A1F5NFE4_9BACT</name>
<dbReference type="EMBL" id="MFEG01000013">
    <property type="protein sequence ID" value="OGE76274.1"/>
    <property type="molecule type" value="Genomic_DNA"/>
</dbReference>
<protein>
    <recommendedName>
        <fullName evidence="4">Prepilin-type N-terminal cleavage/methylation domain-containing protein</fullName>
    </recommendedName>
</protein>
<dbReference type="InterPro" id="IPR012902">
    <property type="entry name" value="N_methyl_site"/>
</dbReference>